<evidence type="ECO:0000313" key="1">
    <source>
        <dbReference type="EMBL" id="MBC2250874.1"/>
    </source>
</evidence>
<dbReference type="AlphaFoldDB" id="A0A7X0ZFG5"/>
<dbReference type="EMBL" id="JAARZC010000004">
    <property type="protein sequence ID" value="MBC2250874.1"/>
    <property type="molecule type" value="Genomic_DNA"/>
</dbReference>
<protein>
    <submittedName>
        <fullName evidence="1">Uncharacterized protein</fullName>
    </submittedName>
</protein>
<gene>
    <name evidence="1" type="ORF">HCB49_12820</name>
</gene>
<evidence type="ECO:0000313" key="2">
    <source>
        <dbReference type="Proteomes" id="UP000559864"/>
    </source>
</evidence>
<name>A0A7X0ZFG5_9LIST</name>
<sequence>MKTKKIQVRFINNLTNWNTTKKYNFLTFLEDLHEGDLVVVETRNGHAIAEFITYVDEMDVKAERIAFSKVDVKSLHDYVDRLAKINLLKNKIKMEVEELTGKIQLEILAEMSPKLKTLIDTLHSLESEFD</sequence>
<organism evidence="1 2">
    <name type="scientific">Listeria cossartiae subsp. cayugensis</name>
    <dbReference type="NCBI Taxonomy" id="2713505"/>
    <lineage>
        <taxon>Bacteria</taxon>
        <taxon>Bacillati</taxon>
        <taxon>Bacillota</taxon>
        <taxon>Bacilli</taxon>
        <taxon>Bacillales</taxon>
        <taxon>Listeriaceae</taxon>
        <taxon>Listeria</taxon>
        <taxon>Listeria cossartiae</taxon>
    </lineage>
</organism>
<accession>A0A7X0ZFG5</accession>
<proteinExistence type="predicted"/>
<dbReference type="RefSeq" id="WP_185605159.1">
    <property type="nucleotide sequence ID" value="NZ_JAARZC010000004.1"/>
</dbReference>
<reference evidence="1 2" key="1">
    <citation type="submission" date="2020-03" db="EMBL/GenBank/DDBJ databases">
        <title>Soil Listeria distribution.</title>
        <authorList>
            <person name="Liao J."/>
            <person name="Wiedmann M."/>
        </authorList>
    </citation>
    <scope>NUCLEOTIDE SEQUENCE [LARGE SCALE GENOMIC DNA]</scope>
    <source>
        <strain evidence="1 2">FSL L7-0123</strain>
    </source>
</reference>
<comment type="caution">
    <text evidence="1">The sequence shown here is derived from an EMBL/GenBank/DDBJ whole genome shotgun (WGS) entry which is preliminary data.</text>
</comment>
<dbReference type="Proteomes" id="UP000559864">
    <property type="component" value="Unassembled WGS sequence"/>
</dbReference>